<proteinExistence type="predicted"/>
<evidence type="ECO:0000256" key="1">
    <source>
        <dbReference type="SAM" id="Phobius"/>
    </source>
</evidence>
<comment type="caution">
    <text evidence="2">The sequence shown here is derived from an EMBL/GenBank/DDBJ whole genome shotgun (WGS) entry which is preliminary data.</text>
</comment>
<evidence type="ECO:0000313" key="2">
    <source>
        <dbReference type="EMBL" id="MCW3168896.1"/>
    </source>
</evidence>
<dbReference type="Proteomes" id="UP001163731">
    <property type="component" value="Unassembled WGS sequence"/>
</dbReference>
<evidence type="ECO:0000313" key="3">
    <source>
        <dbReference type="Proteomes" id="UP001163731"/>
    </source>
</evidence>
<protein>
    <submittedName>
        <fullName evidence="2">Uncharacterized protein</fullName>
    </submittedName>
</protein>
<feature type="transmembrane region" description="Helical" evidence="1">
    <location>
        <begin position="12"/>
        <end position="32"/>
    </location>
</feature>
<reference evidence="2" key="1">
    <citation type="submission" date="2022-10" db="EMBL/GenBank/DDBJ databases">
        <title>Chryseobacterium babae sp. nov. isolated from the gut of the beetle Oryctes rhinoceros, and Chryseobacterium kimseyorum sp. nov., isolated from a stick insect rearing cage.</title>
        <authorList>
            <person name="Shelomi M."/>
            <person name="Han C.-J."/>
            <person name="Chen W.-M."/>
            <person name="Chen H.-K."/>
            <person name="Liaw S.-J."/>
            <person name="Muhle E."/>
            <person name="Clermont D."/>
        </authorList>
    </citation>
    <scope>NUCLEOTIDE SEQUENCE</scope>
    <source>
        <strain evidence="2">09-1422</strain>
    </source>
</reference>
<keyword evidence="1" id="KW-0472">Membrane</keyword>
<dbReference type="EMBL" id="JAPDHW010000006">
    <property type="protein sequence ID" value="MCW3168896.1"/>
    <property type="molecule type" value="Genomic_DNA"/>
</dbReference>
<sequence length="121" mass="13735">MKRYCVDVLLFLVAYILLLPLTIINYVVVLITSKDNAKGYFRSTAVNIDKFGNREFRTLWNKTLRTDEGYKFGNPEETISSALGKNERDGTLSKAGKALTWILNKLDKNHGLKSIVDFNTS</sequence>
<accession>A0ABT3HYL5</accession>
<keyword evidence="1" id="KW-1133">Transmembrane helix</keyword>
<name>A0ABT3HYL5_9FLAO</name>
<dbReference type="RefSeq" id="WP_264750078.1">
    <property type="nucleotide sequence ID" value="NZ_JAPDHW010000006.1"/>
</dbReference>
<organism evidence="2 3">
    <name type="scientific">Chryseobacterium kimseyorum</name>
    <dbReference type="NCBI Taxonomy" id="2984028"/>
    <lineage>
        <taxon>Bacteria</taxon>
        <taxon>Pseudomonadati</taxon>
        <taxon>Bacteroidota</taxon>
        <taxon>Flavobacteriia</taxon>
        <taxon>Flavobacteriales</taxon>
        <taxon>Weeksellaceae</taxon>
        <taxon>Chryseobacterium group</taxon>
        <taxon>Chryseobacterium</taxon>
    </lineage>
</organism>
<gene>
    <name evidence="2" type="ORF">OMO38_10220</name>
</gene>
<keyword evidence="3" id="KW-1185">Reference proteome</keyword>
<keyword evidence="1" id="KW-0812">Transmembrane</keyword>